<reference evidence="1 2" key="1">
    <citation type="submission" date="2015-02" db="EMBL/GenBank/DDBJ databases">
        <authorList>
            <person name="Ju K.-S."/>
            <person name="Doroghazi J.R."/>
            <person name="Metcalf W."/>
        </authorList>
    </citation>
    <scope>NUCLEOTIDE SEQUENCE [LARGE SCALE GENOMIC DNA]</scope>
    <source>
        <strain evidence="1 2">ATCC 31215</strain>
    </source>
</reference>
<gene>
    <name evidence="1" type="ORF">VM95_32515</name>
</gene>
<organism evidence="1 2">
    <name type="scientific">Streptomyces rubellomurinus (strain ATCC 31215)</name>
    <dbReference type="NCBI Taxonomy" id="359131"/>
    <lineage>
        <taxon>Bacteria</taxon>
        <taxon>Bacillati</taxon>
        <taxon>Actinomycetota</taxon>
        <taxon>Actinomycetes</taxon>
        <taxon>Kitasatosporales</taxon>
        <taxon>Streptomycetaceae</taxon>
        <taxon>Streptomyces</taxon>
    </lineage>
</organism>
<dbReference type="OrthoDB" id="3873200at2"/>
<evidence type="ECO:0000313" key="2">
    <source>
        <dbReference type="Proteomes" id="UP000033699"/>
    </source>
</evidence>
<sequence>MSALAWLIIPVIAVLLAAMWAGWAQRAPRATGDPASLAEHRRFMAAMERTTAGAAASREHSGR</sequence>
<dbReference type="Proteomes" id="UP000033699">
    <property type="component" value="Unassembled WGS sequence"/>
</dbReference>
<dbReference type="RefSeq" id="WP_045703716.1">
    <property type="nucleotide sequence ID" value="NZ_JZKH01000103.1"/>
</dbReference>
<keyword evidence="2" id="KW-1185">Reference proteome</keyword>
<dbReference type="AlphaFoldDB" id="A0A0F2T5U0"/>
<dbReference type="PATRIC" id="fig|359131.3.peg.658"/>
<protein>
    <submittedName>
        <fullName evidence="1">Uncharacterized protein</fullName>
    </submittedName>
</protein>
<proteinExistence type="predicted"/>
<dbReference type="EMBL" id="JZKH01000103">
    <property type="protein sequence ID" value="KJS58558.1"/>
    <property type="molecule type" value="Genomic_DNA"/>
</dbReference>
<evidence type="ECO:0000313" key="1">
    <source>
        <dbReference type="EMBL" id="KJS58558.1"/>
    </source>
</evidence>
<accession>A0A0F2T5U0</accession>
<comment type="caution">
    <text evidence="1">The sequence shown here is derived from an EMBL/GenBank/DDBJ whole genome shotgun (WGS) entry which is preliminary data.</text>
</comment>
<name>A0A0F2T5U0_STRR3</name>